<protein>
    <submittedName>
        <fullName evidence="2">Uncharacterized protein</fullName>
    </submittedName>
</protein>
<feature type="transmembrane region" description="Helical" evidence="1">
    <location>
        <begin position="233"/>
        <end position="253"/>
    </location>
</feature>
<dbReference type="VEuPathDB" id="FungiDB:VP01_502g1"/>
<evidence type="ECO:0000313" key="3">
    <source>
        <dbReference type="Proteomes" id="UP000037035"/>
    </source>
</evidence>
<accession>A0A0L6UNL3</accession>
<comment type="caution">
    <text evidence="2">The sequence shown here is derived from an EMBL/GenBank/DDBJ whole genome shotgun (WGS) entry which is preliminary data.</text>
</comment>
<evidence type="ECO:0000256" key="1">
    <source>
        <dbReference type="SAM" id="Phobius"/>
    </source>
</evidence>
<reference evidence="2 3" key="1">
    <citation type="submission" date="2015-08" db="EMBL/GenBank/DDBJ databases">
        <title>Next Generation Sequencing and Analysis of the Genome of Puccinia sorghi L Schw, the Causal Agent of Maize Common Rust.</title>
        <authorList>
            <person name="Rochi L."/>
            <person name="Burguener G."/>
            <person name="Darino M."/>
            <person name="Turjanski A."/>
            <person name="Kreff E."/>
            <person name="Dieguez M.J."/>
            <person name="Sacco F."/>
        </authorList>
    </citation>
    <scope>NUCLEOTIDE SEQUENCE [LARGE SCALE GENOMIC DNA]</scope>
    <source>
        <strain evidence="2 3">RO10H11247</strain>
    </source>
</reference>
<dbReference type="EMBL" id="LAVV01010198">
    <property type="protein sequence ID" value="KNZ49405.1"/>
    <property type="molecule type" value="Genomic_DNA"/>
</dbReference>
<keyword evidence="1" id="KW-0472">Membrane</keyword>
<gene>
    <name evidence="2" type="ORF">VP01_502g1</name>
</gene>
<evidence type="ECO:0000313" key="2">
    <source>
        <dbReference type="EMBL" id="KNZ49405.1"/>
    </source>
</evidence>
<keyword evidence="1" id="KW-1133">Transmembrane helix</keyword>
<keyword evidence="1" id="KW-0812">Transmembrane</keyword>
<proteinExistence type="predicted"/>
<feature type="transmembrane region" description="Helical" evidence="1">
    <location>
        <begin position="205"/>
        <end position="227"/>
    </location>
</feature>
<dbReference type="AlphaFoldDB" id="A0A0L6UNL3"/>
<sequence length="333" mass="37721">MAENDSIFRVCHAGTTSPASRRPQGPNVALLLGGKCLAFFPSPTSNSNKEKEEQLVTLMEVGLMDGFHSGVLLQGNTVLRQGGLDMHPQGHGVVPLRAPSFIHEYWMQQRVGCNSCPHLSEANKSLKKKQIFFAPPGHRPTQPPLLDINLGRNFISFPLHSCPFLHKNSVVCVFFSYLKFVVMNSEHESDPPTYLTDYKLELKPLFFFFFFFFYLRFLFIFAIKFIWSDITRVSNLVCLVPSIYFSAYIFSLVTSKSKSLVDLPPLFLHFAEPIQDLFLREYETTVDRMQLLLLSTLSALLNLRSPLTVGTVNCGVRFELNLMRVANLVGLIM</sequence>
<organism evidence="2 3">
    <name type="scientific">Puccinia sorghi</name>
    <dbReference type="NCBI Taxonomy" id="27349"/>
    <lineage>
        <taxon>Eukaryota</taxon>
        <taxon>Fungi</taxon>
        <taxon>Dikarya</taxon>
        <taxon>Basidiomycota</taxon>
        <taxon>Pucciniomycotina</taxon>
        <taxon>Pucciniomycetes</taxon>
        <taxon>Pucciniales</taxon>
        <taxon>Pucciniaceae</taxon>
        <taxon>Puccinia</taxon>
    </lineage>
</organism>
<keyword evidence="3" id="KW-1185">Reference proteome</keyword>
<name>A0A0L6UNL3_9BASI</name>
<dbReference type="Proteomes" id="UP000037035">
    <property type="component" value="Unassembled WGS sequence"/>
</dbReference>